<accession>A0ABU6TRM9</accession>
<comment type="caution">
    <text evidence="1">The sequence shown here is derived from an EMBL/GenBank/DDBJ whole genome shotgun (WGS) entry which is preliminary data.</text>
</comment>
<sequence length="78" mass="8570">MAQRPRAQHSGRGVARCTEAVCQTSPITWCRSVGCRSLRNLSSARSFPGDQPFFATPTIAYAEPATEPRLILGDSYRL</sequence>
<dbReference type="Proteomes" id="UP001341840">
    <property type="component" value="Unassembled WGS sequence"/>
</dbReference>
<evidence type="ECO:0000313" key="2">
    <source>
        <dbReference type="Proteomes" id="UP001341840"/>
    </source>
</evidence>
<dbReference type="EMBL" id="JASCZI010091918">
    <property type="protein sequence ID" value="MED6151492.1"/>
    <property type="molecule type" value="Genomic_DNA"/>
</dbReference>
<protein>
    <submittedName>
        <fullName evidence="1">Uncharacterized protein</fullName>
    </submittedName>
</protein>
<reference evidence="1 2" key="1">
    <citation type="journal article" date="2023" name="Plants (Basel)">
        <title>Bridging the Gap: Combining Genomics and Transcriptomics Approaches to Understand Stylosanthes scabra, an Orphan Legume from the Brazilian Caatinga.</title>
        <authorList>
            <person name="Ferreira-Neto J.R.C."/>
            <person name="da Silva M.D."/>
            <person name="Binneck E."/>
            <person name="de Melo N.F."/>
            <person name="da Silva R.H."/>
            <person name="de Melo A.L.T.M."/>
            <person name="Pandolfi V."/>
            <person name="Bustamante F.O."/>
            <person name="Brasileiro-Vidal A.C."/>
            <person name="Benko-Iseppon A.M."/>
        </authorList>
    </citation>
    <scope>NUCLEOTIDE SEQUENCE [LARGE SCALE GENOMIC DNA]</scope>
    <source>
        <tissue evidence="1">Leaves</tissue>
    </source>
</reference>
<keyword evidence="2" id="KW-1185">Reference proteome</keyword>
<proteinExistence type="predicted"/>
<name>A0ABU6TRM9_9FABA</name>
<organism evidence="1 2">
    <name type="scientific">Stylosanthes scabra</name>
    <dbReference type="NCBI Taxonomy" id="79078"/>
    <lineage>
        <taxon>Eukaryota</taxon>
        <taxon>Viridiplantae</taxon>
        <taxon>Streptophyta</taxon>
        <taxon>Embryophyta</taxon>
        <taxon>Tracheophyta</taxon>
        <taxon>Spermatophyta</taxon>
        <taxon>Magnoliopsida</taxon>
        <taxon>eudicotyledons</taxon>
        <taxon>Gunneridae</taxon>
        <taxon>Pentapetalae</taxon>
        <taxon>rosids</taxon>
        <taxon>fabids</taxon>
        <taxon>Fabales</taxon>
        <taxon>Fabaceae</taxon>
        <taxon>Papilionoideae</taxon>
        <taxon>50 kb inversion clade</taxon>
        <taxon>dalbergioids sensu lato</taxon>
        <taxon>Dalbergieae</taxon>
        <taxon>Pterocarpus clade</taxon>
        <taxon>Stylosanthes</taxon>
    </lineage>
</organism>
<evidence type="ECO:0000313" key="1">
    <source>
        <dbReference type="EMBL" id="MED6151492.1"/>
    </source>
</evidence>
<gene>
    <name evidence="1" type="ORF">PIB30_083011</name>
</gene>